<evidence type="ECO:0000259" key="9">
    <source>
        <dbReference type="Pfam" id="PF02434"/>
    </source>
</evidence>
<evidence type="ECO:0000256" key="5">
    <source>
        <dbReference type="ARBA" id="ARBA00022968"/>
    </source>
</evidence>
<evidence type="ECO:0000313" key="10">
    <source>
        <dbReference type="EMBL" id="ORY71274.1"/>
    </source>
</evidence>
<reference evidence="10 11" key="1">
    <citation type="submission" date="2016-07" db="EMBL/GenBank/DDBJ databases">
        <title>Pervasive Adenine N6-methylation of Active Genes in Fungi.</title>
        <authorList>
            <consortium name="DOE Joint Genome Institute"/>
            <person name="Mondo S.J."/>
            <person name="Dannebaum R.O."/>
            <person name="Kuo R.C."/>
            <person name="Labutti K."/>
            <person name="Haridas S."/>
            <person name="Kuo A."/>
            <person name="Salamov A."/>
            <person name="Ahrendt S.R."/>
            <person name="Lipzen A."/>
            <person name="Sullivan W."/>
            <person name="Andreopoulos W.B."/>
            <person name="Clum A."/>
            <person name="Lindquist E."/>
            <person name="Daum C."/>
            <person name="Ramamoorthy G.K."/>
            <person name="Gryganskyi A."/>
            <person name="Culley D."/>
            <person name="Magnuson J.K."/>
            <person name="James T.Y."/>
            <person name="O'Malley M.A."/>
            <person name="Stajich J.E."/>
            <person name="Spatafora J.W."/>
            <person name="Visel A."/>
            <person name="Grigoriev I.V."/>
        </authorList>
    </citation>
    <scope>NUCLEOTIDE SEQUENCE [LARGE SCALE GENOMIC DNA]</scope>
    <source>
        <strain evidence="10 11">CBS 129021</strain>
    </source>
</reference>
<comment type="caution">
    <text evidence="10">The sequence shown here is derived from an EMBL/GenBank/DDBJ whole genome shotgun (WGS) entry which is preliminary data.</text>
</comment>
<evidence type="ECO:0000256" key="1">
    <source>
        <dbReference type="ARBA" id="ARBA00004606"/>
    </source>
</evidence>
<dbReference type="STRING" id="1141098.A0A1Y2EIX4"/>
<keyword evidence="2" id="KW-0328">Glycosyltransferase</keyword>
<dbReference type="Pfam" id="PF02434">
    <property type="entry name" value="Fringe"/>
    <property type="match status" value="1"/>
</dbReference>
<evidence type="ECO:0000256" key="2">
    <source>
        <dbReference type="ARBA" id="ARBA00022676"/>
    </source>
</evidence>
<keyword evidence="11" id="KW-1185">Reference proteome</keyword>
<gene>
    <name evidence="10" type="ORF">BCR38DRAFT_300718</name>
</gene>
<organism evidence="10 11">
    <name type="scientific">Pseudomassariella vexata</name>
    <dbReference type="NCBI Taxonomy" id="1141098"/>
    <lineage>
        <taxon>Eukaryota</taxon>
        <taxon>Fungi</taxon>
        <taxon>Dikarya</taxon>
        <taxon>Ascomycota</taxon>
        <taxon>Pezizomycotina</taxon>
        <taxon>Sordariomycetes</taxon>
        <taxon>Xylariomycetidae</taxon>
        <taxon>Amphisphaeriales</taxon>
        <taxon>Pseudomassariaceae</taxon>
        <taxon>Pseudomassariella</taxon>
    </lineage>
</organism>
<dbReference type="GO" id="GO:0016020">
    <property type="term" value="C:membrane"/>
    <property type="evidence" value="ECO:0007669"/>
    <property type="project" value="UniProtKB-SubCell"/>
</dbReference>
<keyword evidence="5" id="KW-0735">Signal-anchor</keyword>
<dbReference type="PANTHER" id="PTHR10811">
    <property type="entry name" value="FRINGE-RELATED"/>
    <property type="match status" value="1"/>
</dbReference>
<dbReference type="RefSeq" id="XP_040720866.1">
    <property type="nucleotide sequence ID" value="XM_040854551.1"/>
</dbReference>
<evidence type="ECO:0000256" key="6">
    <source>
        <dbReference type="ARBA" id="ARBA00022989"/>
    </source>
</evidence>
<feature type="non-terminal residue" evidence="10">
    <location>
        <position position="1"/>
    </location>
</feature>
<dbReference type="GO" id="GO:0012505">
    <property type="term" value="C:endomembrane system"/>
    <property type="evidence" value="ECO:0007669"/>
    <property type="project" value="UniProtKB-SubCell"/>
</dbReference>
<dbReference type="AlphaFoldDB" id="A0A1Y2EIX4"/>
<evidence type="ECO:0000256" key="7">
    <source>
        <dbReference type="ARBA" id="ARBA00023136"/>
    </source>
</evidence>
<comment type="subcellular location">
    <subcellularLocation>
        <location evidence="8">Endomembrane system</location>
        <topology evidence="8">Single-pass membrane protein</topology>
    </subcellularLocation>
    <subcellularLocation>
        <location evidence="1">Membrane</location>
        <topology evidence="1">Single-pass type II membrane protein</topology>
    </subcellularLocation>
</comment>
<dbReference type="Proteomes" id="UP000193689">
    <property type="component" value="Unassembled WGS sequence"/>
</dbReference>
<sequence>TVQVNVAKQGSQPDASHLTIGVATSLSRLPEALLNFKHWAAHTNVHFVIIVELPDREKHPKEPSIAEAKDMYAKAGIPNLTLVESAKDFLERYVELIGVLHDHVEPNKTKWVSFIDDDTFFFRMETLLARLEKYDPDRSFYVGQTSENKWNVDDGGIFAIGGAGVFMTVPLLRQLAAHREECESYLPGGAGDVRLAHCIFTYTTTKVSLEYGLYQLDLHIDVTGFYEAVRPQPISVHHWKTWHHHDMPTVSAVSSVCGQACVLQHFKFRDGWQMTNGFSIIKYSYNETELASQIEAAMEHTWKLTIWDIPTSWLYSLAPLKPKDEGKIQYMMEKVDYDQDQVILYYVRRRNGAGEGLIRVAWS</sequence>
<keyword evidence="4" id="KW-0812">Transmembrane</keyword>
<evidence type="ECO:0000256" key="8">
    <source>
        <dbReference type="ARBA" id="ARBA00037847"/>
    </source>
</evidence>
<evidence type="ECO:0000313" key="11">
    <source>
        <dbReference type="Proteomes" id="UP000193689"/>
    </source>
</evidence>
<keyword evidence="7" id="KW-0472">Membrane</keyword>
<proteinExistence type="predicted"/>
<feature type="domain" description="Fringe-like glycosyltransferase" evidence="9">
    <location>
        <begin position="99"/>
        <end position="185"/>
    </location>
</feature>
<dbReference type="GO" id="GO:0016757">
    <property type="term" value="F:glycosyltransferase activity"/>
    <property type="evidence" value="ECO:0007669"/>
    <property type="project" value="UniProtKB-KW"/>
</dbReference>
<dbReference type="EMBL" id="MCFJ01000001">
    <property type="protein sequence ID" value="ORY71274.1"/>
    <property type="molecule type" value="Genomic_DNA"/>
</dbReference>
<evidence type="ECO:0000256" key="4">
    <source>
        <dbReference type="ARBA" id="ARBA00022692"/>
    </source>
</evidence>
<dbReference type="GeneID" id="63770763"/>
<keyword evidence="3" id="KW-0808">Transferase</keyword>
<dbReference type="OrthoDB" id="414175at2759"/>
<feature type="non-terminal residue" evidence="10">
    <location>
        <position position="363"/>
    </location>
</feature>
<dbReference type="InParanoid" id="A0A1Y2EIX4"/>
<protein>
    <recommendedName>
        <fullName evidence="9">Fringe-like glycosyltransferase domain-containing protein</fullName>
    </recommendedName>
</protein>
<dbReference type="InterPro" id="IPR003378">
    <property type="entry name" value="Fringe-like_glycosylTrfase"/>
</dbReference>
<name>A0A1Y2EIX4_9PEZI</name>
<dbReference type="Gene3D" id="3.90.550.50">
    <property type="match status" value="1"/>
</dbReference>
<accession>A0A1Y2EIX4</accession>
<keyword evidence="6" id="KW-1133">Transmembrane helix</keyword>
<evidence type="ECO:0000256" key="3">
    <source>
        <dbReference type="ARBA" id="ARBA00022679"/>
    </source>
</evidence>